<comment type="caution">
    <text evidence="2">The sequence shown here is derived from an EMBL/GenBank/DDBJ whole genome shotgun (WGS) entry which is preliminary data.</text>
</comment>
<reference evidence="2 3" key="1">
    <citation type="submission" date="2019-10" db="EMBL/GenBank/DDBJ databases">
        <title>Assembly and Annotation for the nematode Trichostrongylus colubriformis.</title>
        <authorList>
            <person name="Martin J."/>
        </authorList>
    </citation>
    <scope>NUCLEOTIDE SEQUENCE [LARGE SCALE GENOMIC DNA]</scope>
    <source>
        <strain evidence="2">G859</strain>
        <tissue evidence="2">Whole worm</tissue>
    </source>
</reference>
<organism evidence="2 3">
    <name type="scientific">Trichostrongylus colubriformis</name>
    <name type="common">Black scour worm</name>
    <dbReference type="NCBI Taxonomy" id="6319"/>
    <lineage>
        <taxon>Eukaryota</taxon>
        <taxon>Metazoa</taxon>
        <taxon>Ecdysozoa</taxon>
        <taxon>Nematoda</taxon>
        <taxon>Chromadorea</taxon>
        <taxon>Rhabditida</taxon>
        <taxon>Rhabditina</taxon>
        <taxon>Rhabditomorpha</taxon>
        <taxon>Strongyloidea</taxon>
        <taxon>Trichostrongylidae</taxon>
        <taxon>Trichostrongylus</taxon>
    </lineage>
</organism>
<evidence type="ECO:0000313" key="2">
    <source>
        <dbReference type="EMBL" id="KAK5976901.1"/>
    </source>
</evidence>
<evidence type="ECO:0000313" key="3">
    <source>
        <dbReference type="Proteomes" id="UP001331761"/>
    </source>
</evidence>
<dbReference type="EMBL" id="WIXE01011239">
    <property type="protein sequence ID" value="KAK5976901.1"/>
    <property type="molecule type" value="Genomic_DNA"/>
</dbReference>
<protein>
    <submittedName>
        <fullName evidence="2">Uncharacterized protein</fullName>
    </submittedName>
</protein>
<dbReference type="Proteomes" id="UP001331761">
    <property type="component" value="Unassembled WGS sequence"/>
</dbReference>
<keyword evidence="3" id="KW-1185">Reference proteome</keyword>
<accession>A0AAN8FD09</accession>
<name>A0AAN8FD09_TRICO</name>
<dbReference type="AlphaFoldDB" id="A0AAN8FD09"/>
<proteinExistence type="predicted"/>
<sequence length="136" mass="15462">MLHMETKSQEPRSLFDSAIGGELFSSEDESVDRPERRVLNPLRESDTTSQVSLEWCDEGLRDNTDVPVDDGSRFAVGDLELEYESNRESVPSSSRSSPLSVCVRHRPKDSRDLMVYACEKFLPYSAHFKVSRLSMD</sequence>
<feature type="region of interest" description="Disordered" evidence="1">
    <location>
        <begin position="24"/>
        <end position="49"/>
    </location>
</feature>
<gene>
    <name evidence="2" type="ORF">GCK32_003984</name>
</gene>
<feature type="compositionally biased region" description="Basic and acidic residues" evidence="1">
    <location>
        <begin position="31"/>
        <end position="46"/>
    </location>
</feature>
<evidence type="ECO:0000256" key="1">
    <source>
        <dbReference type="SAM" id="MobiDB-lite"/>
    </source>
</evidence>